<dbReference type="Proteomes" id="UP000467428">
    <property type="component" value="Chromosome"/>
</dbReference>
<name>A0A7I7S3G5_9MYCO</name>
<dbReference type="PANTHER" id="PTHR39210:SF1">
    <property type="entry name" value="HEPARIN-SULFATE LYASE"/>
    <property type="match status" value="1"/>
</dbReference>
<evidence type="ECO:0000313" key="3">
    <source>
        <dbReference type="Proteomes" id="UP000467428"/>
    </source>
</evidence>
<protein>
    <recommendedName>
        <fullName evidence="1">Heparin-sulfate lyase N-terminal domain-containing protein</fullName>
    </recommendedName>
</protein>
<sequence length="450" mass="48369">MSAAEVGWRVGRVAARRVHAAGLPVGRPASGYSDGMRDAALDAFRAARRRPVLLDRSRARALADAHPRWAADLVDAAERAARLEVTYFGYPTVQVPAPVDWHFDPVSRTTWPTTAASAIDYRTAAGDVKWIWELNRLQHLPLLAQAWLITGEARFSAAAFDQIDDWIRQNPPGTGIGWRNPFEPGLRAISIALALQGLRDSPDLTVDRFARITDMLVATAQYCWSDRSRFSSANNHLVGELAGLAVVALVFPDLPGATTWERRAVRELEAEAGRQILDDGSGAEQAVGYQVFTAELLLVVGALLQVRDGQIPDGIRRALIRSGHYLTALVGDGDPAPRIGDDDEGFAFRLDGSPLRSVRDHLGLVAAVTGEPVSSRHGTASWTSEWFGGLAGSRVPTGAPSTLETVGDSHHAPAGGLVVMSREVGQPGDRWAASEGGVGSVVIVEVQPAW</sequence>
<gene>
    <name evidence="2" type="ORF">MARA_47950</name>
</gene>
<accession>A0A7I7S3G5</accession>
<evidence type="ECO:0000313" key="2">
    <source>
        <dbReference type="EMBL" id="BBY51327.1"/>
    </source>
</evidence>
<reference evidence="2 3" key="1">
    <citation type="journal article" date="2019" name="Emerg. Microbes Infect.">
        <title>Comprehensive subspecies identification of 175 nontuberculous mycobacteria species based on 7547 genomic profiles.</title>
        <authorList>
            <person name="Matsumoto Y."/>
            <person name="Kinjo T."/>
            <person name="Motooka D."/>
            <person name="Nabeya D."/>
            <person name="Jung N."/>
            <person name="Uechi K."/>
            <person name="Horii T."/>
            <person name="Iida T."/>
            <person name="Fujita J."/>
            <person name="Nakamura S."/>
        </authorList>
    </citation>
    <scope>NUCLEOTIDE SEQUENCE [LARGE SCALE GENOMIC DNA]</scope>
    <source>
        <strain evidence="2 3">JCM 18538</strain>
    </source>
</reference>
<dbReference type="SUPFAM" id="SSF48230">
    <property type="entry name" value="Chondroitin AC/alginate lyase"/>
    <property type="match status" value="1"/>
</dbReference>
<evidence type="ECO:0000259" key="1">
    <source>
        <dbReference type="Pfam" id="PF16889"/>
    </source>
</evidence>
<feature type="domain" description="Heparin-sulfate lyase N-terminal" evidence="1">
    <location>
        <begin position="89"/>
        <end position="295"/>
    </location>
</feature>
<organism evidence="2 3">
    <name type="scientific">Mycolicibacterium arabiense</name>
    <dbReference type="NCBI Taxonomy" id="1286181"/>
    <lineage>
        <taxon>Bacteria</taxon>
        <taxon>Bacillati</taxon>
        <taxon>Actinomycetota</taxon>
        <taxon>Actinomycetes</taxon>
        <taxon>Mycobacteriales</taxon>
        <taxon>Mycobacteriaceae</taxon>
        <taxon>Mycolicibacterium</taxon>
    </lineage>
</organism>
<keyword evidence="3" id="KW-1185">Reference proteome</keyword>
<dbReference type="InterPro" id="IPR008929">
    <property type="entry name" value="Chondroitin_lyas"/>
</dbReference>
<dbReference type="InterPro" id="IPR031680">
    <property type="entry name" value="Hepar_II_III_N"/>
</dbReference>
<dbReference type="EMBL" id="AP022593">
    <property type="protein sequence ID" value="BBY51327.1"/>
    <property type="molecule type" value="Genomic_DNA"/>
</dbReference>
<dbReference type="AlphaFoldDB" id="A0A7I7S3G5"/>
<dbReference type="PANTHER" id="PTHR39210">
    <property type="entry name" value="HEPARIN-SULFATE LYASE"/>
    <property type="match status" value="1"/>
</dbReference>
<dbReference type="KEGG" id="marz:MARA_47950"/>
<dbReference type="Pfam" id="PF16889">
    <property type="entry name" value="Hepar_II_III_N"/>
    <property type="match status" value="1"/>
</dbReference>
<proteinExistence type="predicted"/>
<geneLocation type="plasmid" evidence="3">
    <name>pjcm18538 dna</name>
</geneLocation>
<dbReference type="RefSeq" id="WP_235887272.1">
    <property type="nucleotide sequence ID" value="NZ_AP022593.1"/>
</dbReference>
<dbReference type="Gene3D" id="1.50.10.100">
    <property type="entry name" value="Chondroitin AC/alginate lyase"/>
    <property type="match status" value="1"/>
</dbReference>